<comment type="caution">
    <text evidence="1">The sequence shown here is derived from an EMBL/GenBank/DDBJ whole genome shotgun (WGS) entry which is preliminary data.</text>
</comment>
<dbReference type="Proteomes" id="UP001500459">
    <property type="component" value="Unassembled WGS sequence"/>
</dbReference>
<sequence>MKQSMIIRKVVVFNTNKKQVWDLLTNPEKTKQYMFGCKVLSEWALGSEIIWKH</sequence>
<evidence type="ECO:0000313" key="1">
    <source>
        <dbReference type="EMBL" id="GAA4115064.1"/>
    </source>
</evidence>
<organism evidence="1 2">
    <name type="scientific">Aquimarina addita</name>
    <dbReference type="NCBI Taxonomy" id="870485"/>
    <lineage>
        <taxon>Bacteria</taxon>
        <taxon>Pseudomonadati</taxon>
        <taxon>Bacteroidota</taxon>
        <taxon>Flavobacteriia</taxon>
        <taxon>Flavobacteriales</taxon>
        <taxon>Flavobacteriaceae</taxon>
        <taxon>Aquimarina</taxon>
    </lineage>
</organism>
<reference evidence="2" key="1">
    <citation type="journal article" date="2019" name="Int. J. Syst. Evol. Microbiol.">
        <title>The Global Catalogue of Microorganisms (GCM) 10K type strain sequencing project: providing services to taxonomists for standard genome sequencing and annotation.</title>
        <authorList>
            <consortium name="The Broad Institute Genomics Platform"/>
            <consortium name="The Broad Institute Genome Sequencing Center for Infectious Disease"/>
            <person name="Wu L."/>
            <person name="Ma J."/>
        </authorList>
    </citation>
    <scope>NUCLEOTIDE SEQUENCE [LARGE SCALE GENOMIC DNA]</scope>
    <source>
        <strain evidence="2">JCM 17106</strain>
    </source>
</reference>
<protein>
    <recommendedName>
        <fullName evidence="3">SRPBCC domain-containing protein</fullName>
    </recommendedName>
</protein>
<dbReference type="SUPFAM" id="SSF55961">
    <property type="entry name" value="Bet v1-like"/>
    <property type="match status" value="1"/>
</dbReference>
<dbReference type="RefSeq" id="WP_344926109.1">
    <property type="nucleotide sequence ID" value="NZ_BAABCW010000004.1"/>
</dbReference>
<dbReference type="InterPro" id="IPR023393">
    <property type="entry name" value="START-like_dom_sf"/>
</dbReference>
<dbReference type="Gene3D" id="3.30.530.20">
    <property type="match status" value="1"/>
</dbReference>
<evidence type="ECO:0000313" key="2">
    <source>
        <dbReference type="Proteomes" id="UP001500459"/>
    </source>
</evidence>
<name>A0ABP7XGD2_9FLAO</name>
<accession>A0ABP7XGD2</accession>
<proteinExistence type="predicted"/>
<evidence type="ECO:0008006" key="3">
    <source>
        <dbReference type="Google" id="ProtNLM"/>
    </source>
</evidence>
<dbReference type="EMBL" id="BAABCW010000004">
    <property type="protein sequence ID" value="GAA4115064.1"/>
    <property type="molecule type" value="Genomic_DNA"/>
</dbReference>
<gene>
    <name evidence="1" type="ORF">GCM10022393_15020</name>
</gene>
<keyword evidence="2" id="KW-1185">Reference proteome</keyword>